<dbReference type="EMBL" id="JACIEF010000003">
    <property type="protein sequence ID" value="MBB4109302.1"/>
    <property type="molecule type" value="Genomic_DNA"/>
</dbReference>
<gene>
    <name evidence="1" type="ORF">GGQ60_003311</name>
</gene>
<organism evidence="1 2">
    <name type="scientific">Pedobacter zeae</name>
    <dbReference type="NCBI Taxonomy" id="1737356"/>
    <lineage>
        <taxon>Bacteria</taxon>
        <taxon>Pseudomonadati</taxon>
        <taxon>Bacteroidota</taxon>
        <taxon>Sphingobacteriia</taxon>
        <taxon>Sphingobacteriales</taxon>
        <taxon>Sphingobacteriaceae</taxon>
        <taxon>Pedobacter</taxon>
    </lineage>
</organism>
<reference evidence="1 2" key="1">
    <citation type="submission" date="2020-08" db="EMBL/GenBank/DDBJ databases">
        <title>Genomic Encyclopedia of Type Strains, Phase IV (KMG-IV): sequencing the most valuable type-strain genomes for metagenomic binning, comparative biology and taxonomic classification.</title>
        <authorList>
            <person name="Goeker M."/>
        </authorList>
    </citation>
    <scope>NUCLEOTIDE SEQUENCE [LARGE SCALE GENOMIC DNA]</scope>
    <source>
        <strain evidence="1 2">DSM 100774</strain>
    </source>
</reference>
<dbReference type="Proteomes" id="UP000532273">
    <property type="component" value="Unassembled WGS sequence"/>
</dbReference>
<accession>A0A7W6KCS2</accession>
<comment type="caution">
    <text evidence="1">The sequence shown here is derived from an EMBL/GenBank/DDBJ whole genome shotgun (WGS) entry which is preliminary data.</text>
</comment>
<sequence length="41" mass="4880">MIKQYNIDIINEDKLIVTFIMRAQVGISIKRDKKYYAYGLL</sequence>
<name>A0A7W6KCS2_9SPHI</name>
<proteinExistence type="predicted"/>
<protein>
    <submittedName>
        <fullName evidence="1">Uncharacterized protein</fullName>
    </submittedName>
</protein>
<dbReference type="AlphaFoldDB" id="A0A7W6KCS2"/>
<evidence type="ECO:0000313" key="1">
    <source>
        <dbReference type="EMBL" id="MBB4109302.1"/>
    </source>
</evidence>
<evidence type="ECO:0000313" key="2">
    <source>
        <dbReference type="Proteomes" id="UP000532273"/>
    </source>
</evidence>